<sequence>MTLEKINSGTIEVEGELLTHIHKNGQLVTAPEKHIRQIRKKIGMVFQSFNLFPHMTVMKKRHRSADQSVGLIESGSGRTRRQFAAKWSG</sequence>
<accession>A0A7H4PRE4</accession>
<organism evidence="1 2">
    <name type="scientific">Klebsiella michiganensis</name>
    <dbReference type="NCBI Taxonomy" id="1134687"/>
    <lineage>
        <taxon>Bacteria</taxon>
        <taxon>Pseudomonadati</taxon>
        <taxon>Pseudomonadota</taxon>
        <taxon>Gammaproteobacteria</taxon>
        <taxon>Enterobacterales</taxon>
        <taxon>Enterobacteriaceae</taxon>
        <taxon>Klebsiella/Raoultella group</taxon>
        <taxon>Klebsiella</taxon>
    </lineage>
</organism>
<dbReference type="Gene3D" id="3.40.50.300">
    <property type="entry name" value="P-loop containing nucleotide triphosphate hydrolases"/>
    <property type="match status" value="1"/>
</dbReference>
<name>A0A7H4PRE4_9ENTR</name>
<protein>
    <submittedName>
        <fullName evidence="1">Amino acid ABC transporter</fullName>
    </submittedName>
</protein>
<gene>
    <name evidence="1" type="primary">hisP_4</name>
    <name evidence="1" type="ORF">NCTC11685_08338</name>
</gene>
<dbReference type="InterPro" id="IPR027417">
    <property type="entry name" value="P-loop_NTPase"/>
</dbReference>
<dbReference type="Proteomes" id="UP000254863">
    <property type="component" value="Unassembled WGS sequence"/>
</dbReference>
<reference evidence="1 2" key="1">
    <citation type="submission" date="2018-06" db="EMBL/GenBank/DDBJ databases">
        <authorList>
            <consortium name="Pathogen Informatics"/>
            <person name="Doyle S."/>
        </authorList>
    </citation>
    <scope>NUCLEOTIDE SEQUENCE [LARGE SCALE GENOMIC DNA]</scope>
    <source>
        <strain evidence="1 2">NCTC11685</strain>
    </source>
</reference>
<dbReference type="SUPFAM" id="SSF52540">
    <property type="entry name" value="P-loop containing nucleoside triphosphate hydrolases"/>
    <property type="match status" value="1"/>
</dbReference>
<dbReference type="AlphaFoldDB" id="A0A7H4PRE4"/>
<comment type="caution">
    <text evidence="1">The sequence shown here is derived from an EMBL/GenBank/DDBJ whole genome shotgun (WGS) entry which is preliminary data.</text>
</comment>
<evidence type="ECO:0000313" key="2">
    <source>
        <dbReference type="Proteomes" id="UP000254863"/>
    </source>
</evidence>
<proteinExistence type="predicted"/>
<dbReference type="EMBL" id="UGMS01000008">
    <property type="protein sequence ID" value="STW80967.1"/>
    <property type="molecule type" value="Genomic_DNA"/>
</dbReference>
<evidence type="ECO:0000313" key="1">
    <source>
        <dbReference type="EMBL" id="STW80967.1"/>
    </source>
</evidence>